<comment type="subcellular location">
    <subcellularLocation>
        <location evidence="1">Cytoplasm</location>
        <location evidence="1">Cytoskeleton</location>
        <location evidence="1">Flagellum axoneme</location>
    </subcellularLocation>
</comment>
<reference evidence="11" key="1">
    <citation type="submission" date="2023-07" db="EMBL/GenBank/DDBJ databases">
        <authorList>
            <consortium name="AG Swart"/>
            <person name="Singh M."/>
            <person name="Singh A."/>
            <person name="Seah K."/>
            <person name="Emmerich C."/>
        </authorList>
    </citation>
    <scope>NUCLEOTIDE SEQUENCE</scope>
    <source>
        <strain evidence="11">DP1</strain>
    </source>
</reference>
<keyword evidence="3" id="KW-0963">Cytoplasm</keyword>
<dbReference type="PANTHER" id="PTHR21648:SF0">
    <property type="entry name" value="RADIAL SPOKE HEAD PROTEIN 3 HOMOLOG"/>
    <property type="match status" value="1"/>
</dbReference>
<protein>
    <submittedName>
        <fullName evidence="11">Uncharacterized protein</fullName>
    </submittedName>
</protein>
<dbReference type="Proteomes" id="UP001295684">
    <property type="component" value="Unassembled WGS sequence"/>
</dbReference>
<name>A0AAD1Y7H7_EUPCR</name>
<feature type="compositionally biased region" description="Acidic residues" evidence="10">
    <location>
        <begin position="567"/>
        <end position="584"/>
    </location>
</feature>
<evidence type="ECO:0000256" key="5">
    <source>
        <dbReference type="ARBA" id="ARBA00022846"/>
    </source>
</evidence>
<keyword evidence="9" id="KW-0175">Coiled coil</keyword>
<comment type="similarity">
    <text evidence="2">Belongs to the flagellar radial spoke RSP3 family.</text>
</comment>
<dbReference type="GO" id="GO:0005929">
    <property type="term" value="C:cilium"/>
    <property type="evidence" value="ECO:0007669"/>
    <property type="project" value="TreeGrafter"/>
</dbReference>
<keyword evidence="7" id="KW-0206">Cytoskeleton</keyword>
<dbReference type="InterPro" id="IPR009290">
    <property type="entry name" value="Radial_spoke_3"/>
</dbReference>
<dbReference type="Pfam" id="PF06098">
    <property type="entry name" value="Radial_spoke_3"/>
    <property type="match status" value="1"/>
</dbReference>
<evidence type="ECO:0000313" key="11">
    <source>
        <dbReference type="EMBL" id="CAI2385825.1"/>
    </source>
</evidence>
<evidence type="ECO:0000256" key="1">
    <source>
        <dbReference type="ARBA" id="ARBA00004611"/>
    </source>
</evidence>
<evidence type="ECO:0000256" key="3">
    <source>
        <dbReference type="ARBA" id="ARBA00022490"/>
    </source>
</evidence>
<evidence type="ECO:0000256" key="2">
    <source>
        <dbReference type="ARBA" id="ARBA00006737"/>
    </source>
</evidence>
<evidence type="ECO:0000256" key="9">
    <source>
        <dbReference type="SAM" id="Coils"/>
    </source>
</evidence>
<dbReference type="AlphaFoldDB" id="A0AAD1Y7H7"/>
<dbReference type="PANTHER" id="PTHR21648">
    <property type="entry name" value="FLAGELLAR RADIAL SPOKE PROTEIN 3"/>
    <property type="match status" value="1"/>
</dbReference>
<evidence type="ECO:0000256" key="10">
    <source>
        <dbReference type="SAM" id="MobiDB-lite"/>
    </source>
</evidence>
<gene>
    <name evidence="11" type="ORF">ECRASSUSDP1_LOCUS27412</name>
</gene>
<accession>A0AAD1Y7H7</accession>
<keyword evidence="6" id="KW-0969">Cilium</keyword>
<evidence type="ECO:0000256" key="7">
    <source>
        <dbReference type="ARBA" id="ARBA00023212"/>
    </source>
</evidence>
<feature type="coiled-coil region" evidence="9">
    <location>
        <begin position="209"/>
        <end position="236"/>
    </location>
</feature>
<feature type="coiled-coil region" evidence="9">
    <location>
        <begin position="639"/>
        <end position="679"/>
    </location>
</feature>
<feature type="region of interest" description="Disordered" evidence="10">
    <location>
        <begin position="561"/>
        <end position="592"/>
    </location>
</feature>
<evidence type="ECO:0000256" key="4">
    <source>
        <dbReference type="ARBA" id="ARBA00022553"/>
    </source>
</evidence>
<keyword evidence="4" id="KW-0597">Phosphoprotein</keyword>
<dbReference type="EMBL" id="CAMPGE010028285">
    <property type="protein sequence ID" value="CAI2385825.1"/>
    <property type="molecule type" value="Genomic_DNA"/>
</dbReference>
<proteinExistence type="inferred from homology"/>
<evidence type="ECO:0000256" key="6">
    <source>
        <dbReference type="ARBA" id="ARBA00023069"/>
    </source>
</evidence>
<comment type="caution">
    <text evidence="11">The sequence shown here is derived from an EMBL/GenBank/DDBJ whole genome shotgun (WGS) entry which is preliminary data.</text>
</comment>
<sequence length="796" mass="92735">MSTGFEAAPRVVDSRSKYRDEEDDERLALNIMYDKRVFRGNTHNMNMITKNLTPAQQEELRVQEERGKKKVEMIKRQLIEFKKKKNKGEETLYDLRPGPPARIEVDLRYFLTEQGKDLGPDNRNVVAQTDAFMPKPPTPKYVPKKTGIDAETQVGDYDLFYYDDAVLPILNVVVDKTLETALLEVEEEAELKAIDKYKKECERKTTKSKNEWKKEIKEERGRLRQKNELLEVQRRKKKMMVETTFKLQRLNIAKAYLQNCFKNSLQYLNDSKYWRDTFQDQLKSDYKEHLLSGISDLLFKDSVGKEVCNTLCDAKFDEYASISGPIRDKHHKELAEKTTKMRMIENPHKRIVSFMFTNPFPIRLNEFSLRLRKFFDNKLDEYVSGVNEKVNSYIDKIKNDELDDEEEEKTPFPITFSESPHFTVDISSIERIALATADDPFFKLAPSHQKYFPQMIIYNSKGEIIEILDETKLGVETITKGAYNPDCRDAKLKLNDDRRVTLSLLTQKDVQMVAFVIRSKDLSSNPEVKEKEFERAHFRLLDDSTNQTLDTSLIKDMQITLPTKEGEGDDEDAQQPEPEDDEDEEKKGPQPQNVIMLGRAFLDNKKWIYEQYNYMFKEDTHPEFFEAIGKIEAESREFHQNIEKKIKEEESILKESKEAAAQAAAAKAAKEEKTILEKEEVDIDHMPGFKTVLDGVYPTIFGPITLELREDKWNFEKTEKLIHQKMNKIGIKEIKDCKHGFEFRVNGRVRPISRKNLLKYSRNVQNLEILPVIPPEKVIEETKEAEGEGEGEAEGE</sequence>
<keyword evidence="5" id="KW-0282">Flagellum</keyword>
<evidence type="ECO:0000256" key="8">
    <source>
        <dbReference type="ARBA" id="ARBA00023273"/>
    </source>
</evidence>
<keyword evidence="12" id="KW-1185">Reference proteome</keyword>
<keyword evidence="8" id="KW-0966">Cell projection</keyword>
<organism evidence="11 12">
    <name type="scientific">Euplotes crassus</name>
    <dbReference type="NCBI Taxonomy" id="5936"/>
    <lineage>
        <taxon>Eukaryota</taxon>
        <taxon>Sar</taxon>
        <taxon>Alveolata</taxon>
        <taxon>Ciliophora</taxon>
        <taxon>Intramacronucleata</taxon>
        <taxon>Spirotrichea</taxon>
        <taxon>Hypotrichia</taxon>
        <taxon>Euplotida</taxon>
        <taxon>Euplotidae</taxon>
        <taxon>Moneuplotes</taxon>
    </lineage>
</organism>
<evidence type="ECO:0000313" key="12">
    <source>
        <dbReference type="Proteomes" id="UP001295684"/>
    </source>
</evidence>